<evidence type="ECO:0000256" key="5">
    <source>
        <dbReference type="ARBA" id="ARBA00022842"/>
    </source>
</evidence>
<evidence type="ECO:0000313" key="13">
    <source>
        <dbReference type="Proteomes" id="UP000673394"/>
    </source>
</evidence>
<dbReference type="Pfam" id="PF00535">
    <property type="entry name" value="Glycos_transf_2"/>
    <property type="match status" value="1"/>
</dbReference>
<evidence type="ECO:0000259" key="11">
    <source>
        <dbReference type="Pfam" id="PF00535"/>
    </source>
</evidence>
<dbReference type="SUPFAM" id="SSF53448">
    <property type="entry name" value="Nucleotide-diphospho-sugar transferases"/>
    <property type="match status" value="1"/>
</dbReference>
<dbReference type="Gene3D" id="3.90.550.10">
    <property type="entry name" value="Spore Coat Polysaccharide Biosynthesis Protein SpsA, Chain A"/>
    <property type="match status" value="1"/>
</dbReference>
<comment type="caution">
    <text evidence="12">The sequence shown here is derived from an EMBL/GenBank/DDBJ whole genome shotgun (WGS) entry which is preliminary data.</text>
</comment>
<dbReference type="EMBL" id="JAGKSP010000001">
    <property type="protein sequence ID" value="MBP3962018.1"/>
    <property type="molecule type" value="Genomic_DNA"/>
</dbReference>
<proteinExistence type="inferred from homology"/>
<dbReference type="InterPro" id="IPR029044">
    <property type="entry name" value="Nucleotide-diphossugar_trans"/>
</dbReference>
<keyword evidence="3 12" id="KW-0328">Glycosyltransferase</keyword>
<evidence type="ECO:0000256" key="2">
    <source>
        <dbReference type="ARBA" id="ARBA00006739"/>
    </source>
</evidence>
<evidence type="ECO:0000256" key="7">
    <source>
        <dbReference type="ARBA" id="ARBA00040894"/>
    </source>
</evidence>
<evidence type="ECO:0000256" key="1">
    <source>
        <dbReference type="ARBA" id="ARBA00001946"/>
    </source>
</evidence>
<keyword evidence="5" id="KW-0460">Magnesium</keyword>
<feature type="compositionally biased region" description="Polar residues" evidence="10">
    <location>
        <begin position="1"/>
        <end position="14"/>
    </location>
</feature>
<reference evidence="12 13" key="1">
    <citation type="submission" date="2021-04" db="EMBL/GenBank/DDBJ databases">
        <title>Paenibacillus sp. DLE-14 whole genome sequence.</title>
        <authorList>
            <person name="Ham Y.J."/>
        </authorList>
    </citation>
    <scope>NUCLEOTIDE SEQUENCE [LARGE SCALE GENOMIC DNA]</scope>
    <source>
        <strain evidence="12 13">DLE-14</strain>
    </source>
</reference>
<evidence type="ECO:0000256" key="3">
    <source>
        <dbReference type="ARBA" id="ARBA00022676"/>
    </source>
</evidence>
<feature type="region of interest" description="Disordered" evidence="10">
    <location>
        <begin position="1"/>
        <end position="31"/>
    </location>
</feature>
<dbReference type="InterPro" id="IPR001173">
    <property type="entry name" value="Glyco_trans_2-like"/>
</dbReference>
<evidence type="ECO:0000256" key="9">
    <source>
        <dbReference type="ARBA" id="ARBA00048997"/>
    </source>
</evidence>
<protein>
    <recommendedName>
        <fullName evidence="7">Glucosyl-3-phosphoglycerate synthase</fullName>
        <ecNumber evidence="6">2.4.1.266</ecNumber>
    </recommendedName>
</protein>
<comment type="catalytic activity">
    <reaction evidence="9">
        <text>an NDP-alpha-D-glucose + (2R)-3-phosphoglycerate = (2R)-2-O-(alpha-D-glucopyranosyl)-3-phospho-glycerate + a ribonucleoside 5'-diphosphate + H(+)</text>
        <dbReference type="Rhea" id="RHEA:47244"/>
        <dbReference type="ChEBI" id="CHEBI:15378"/>
        <dbReference type="ChEBI" id="CHEBI:57930"/>
        <dbReference type="ChEBI" id="CHEBI:58272"/>
        <dbReference type="ChEBI" id="CHEBI:62600"/>
        <dbReference type="ChEBI" id="CHEBI:76533"/>
        <dbReference type="EC" id="2.4.1.266"/>
    </reaction>
    <physiologicalReaction direction="left-to-right" evidence="9">
        <dbReference type="Rhea" id="RHEA:47245"/>
    </physiologicalReaction>
</comment>
<organism evidence="12 13">
    <name type="scientific">Paenibacillus lignilyticus</name>
    <dbReference type="NCBI Taxonomy" id="1172615"/>
    <lineage>
        <taxon>Bacteria</taxon>
        <taxon>Bacillati</taxon>
        <taxon>Bacillota</taxon>
        <taxon>Bacilli</taxon>
        <taxon>Bacillales</taxon>
        <taxon>Paenibacillaceae</taxon>
        <taxon>Paenibacillus</taxon>
    </lineage>
</organism>
<name>A0ABS5C7P6_9BACL</name>
<evidence type="ECO:0000256" key="6">
    <source>
        <dbReference type="ARBA" id="ARBA00039022"/>
    </source>
</evidence>
<evidence type="ECO:0000256" key="8">
    <source>
        <dbReference type="ARBA" id="ARBA00048689"/>
    </source>
</evidence>
<dbReference type="PANTHER" id="PTHR48090:SF10">
    <property type="entry name" value="GLUCOSYL-3-PHOSPHOGLYCERATE SYNTHASE"/>
    <property type="match status" value="1"/>
</dbReference>
<keyword evidence="13" id="KW-1185">Reference proteome</keyword>
<evidence type="ECO:0000256" key="4">
    <source>
        <dbReference type="ARBA" id="ARBA00022679"/>
    </source>
</evidence>
<sequence>MPILQPQPQLHAHSQPQTQSYPPPLPQPKLDPIVTVSATPANPVVSVIIPVMNERRTIGKVIQEAKKVHSSVEVIVVINGSTDGSAAIARRKGAKVIPFAEPLGHDVGRSVGAAAASGQVLLFLDGDMIIKASGLKAFVQSVLHGGVDVALNDYSGPTNKSSVHSVVLAKHALNTILRRPDLKGTSMTAVPHAISRAALMRIGADALAIPPLAHAKAVQRGLIVQAVKRINVGKLNLPRKQRERTNPLELLIVGDHLEAIDWLTKQTNDRGGYMDLERKRYLAR</sequence>
<dbReference type="InterPro" id="IPR050256">
    <property type="entry name" value="Glycosyltransferase_2"/>
</dbReference>
<gene>
    <name evidence="12" type="ORF">I8J30_04785</name>
</gene>
<evidence type="ECO:0000256" key="10">
    <source>
        <dbReference type="SAM" id="MobiDB-lite"/>
    </source>
</evidence>
<dbReference type="Proteomes" id="UP000673394">
    <property type="component" value="Unassembled WGS sequence"/>
</dbReference>
<keyword evidence="4 12" id="KW-0808">Transferase</keyword>
<comment type="cofactor">
    <cofactor evidence="1">
        <name>Mg(2+)</name>
        <dbReference type="ChEBI" id="CHEBI:18420"/>
    </cofactor>
</comment>
<comment type="similarity">
    <text evidence="2">Belongs to the glycosyltransferase 2 family.</text>
</comment>
<feature type="domain" description="Glycosyltransferase 2-like" evidence="11">
    <location>
        <begin position="46"/>
        <end position="201"/>
    </location>
</feature>
<accession>A0ABS5C7P6</accession>
<dbReference type="EC" id="2.4.1.266" evidence="6"/>
<evidence type="ECO:0000313" key="12">
    <source>
        <dbReference type="EMBL" id="MBP3962018.1"/>
    </source>
</evidence>
<comment type="catalytic activity">
    <reaction evidence="8">
        <text>(2R)-3-phosphoglycerate + UDP-alpha-D-glucose = (2R)-2-O-(alpha-D-glucopyranosyl)-3-phospho-glycerate + UDP + H(+)</text>
        <dbReference type="Rhea" id="RHEA:31319"/>
        <dbReference type="ChEBI" id="CHEBI:15378"/>
        <dbReference type="ChEBI" id="CHEBI:58223"/>
        <dbReference type="ChEBI" id="CHEBI:58272"/>
        <dbReference type="ChEBI" id="CHEBI:58885"/>
        <dbReference type="ChEBI" id="CHEBI:62600"/>
        <dbReference type="EC" id="2.4.1.266"/>
    </reaction>
    <physiologicalReaction direction="left-to-right" evidence="8">
        <dbReference type="Rhea" id="RHEA:31320"/>
    </physiologicalReaction>
</comment>
<dbReference type="PANTHER" id="PTHR48090">
    <property type="entry name" value="UNDECAPRENYL-PHOSPHATE 4-DEOXY-4-FORMAMIDO-L-ARABINOSE TRANSFERASE-RELATED"/>
    <property type="match status" value="1"/>
</dbReference>
<dbReference type="GO" id="GO:0016757">
    <property type="term" value="F:glycosyltransferase activity"/>
    <property type="evidence" value="ECO:0007669"/>
    <property type="project" value="UniProtKB-KW"/>
</dbReference>